<gene>
    <name evidence="2" type="ORF">CEXT_157571</name>
</gene>
<protein>
    <submittedName>
        <fullName evidence="2">Uncharacterized protein</fullName>
    </submittedName>
</protein>
<feature type="region of interest" description="Disordered" evidence="1">
    <location>
        <begin position="32"/>
        <end position="55"/>
    </location>
</feature>
<dbReference type="AlphaFoldDB" id="A0AAV4P9Y8"/>
<sequence>MITVFEIVKKNETFPEFFLILNHFRELSQITTTPEKTGAKKKKHFPLQKCPPPFPNSLLSSISHFRRVDRNHDSSESGHPARKKRENGSVSRSHLSRARHATSVCACAYPSLSLSAEVHLSEGSNCGSPRERGDSCRLDADHAPRAHLRALRRVRRAFAGHDECLLFVYFYDCLI</sequence>
<reference evidence="2 3" key="1">
    <citation type="submission" date="2021-06" db="EMBL/GenBank/DDBJ databases">
        <title>Caerostris extrusa draft genome.</title>
        <authorList>
            <person name="Kono N."/>
            <person name="Arakawa K."/>
        </authorList>
    </citation>
    <scope>NUCLEOTIDE SEQUENCE [LARGE SCALE GENOMIC DNA]</scope>
</reference>
<feature type="region of interest" description="Disordered" evidence="1">
    <location>
        <begin position="69"/>
        <end position="93"/>
    </location>
</feature>
<dbReference type="EMBL" id="BPLR01004247">
    <property type="protein sequence ID" value="GIX93439.1"/>
    <property type="molecule type" value="Genomic_DNA"/>
</dbReference>
<organism evidence="2 3">
    <name type="scientific">Caerostris extrusa</name>
    <name type="common">Bark spider</name>
    <name type="synonym">Caerostris bankana</name>
    <dbReference type="NCBI Taxonomy" id="172846"/>
    <lineage>
        <taxon>Eukaryota</taxon>
        <taxon>Metazoa</taxon>
        <taxon>Ecdysozoa</taxon>
        <taxon>Arthropoda</taxon>
        <taxon>Chelicerata</taxon>
        <taxon>Arachnida</taxon>
        <taxon>Araneae</taxon>
        <taxon>Araneomorphae</taxon>
        <taxon>Entelegynae</taxon>
        <taxon>Araneoidea</taxon>
        <taxon>Araneidae</taxon>
        <taxon>Caerostris</taxon>
    </lineage>
</organism>
<keyword evidence="3" id="KW-1185">Reference proteome</keyword>
<comment type="caution">
    <text evidence="2">The sequence shown here is derived from an EMBL/GenBank/DDBJ whole genome shotgun (WGS) entry which is preliminary data.</text>
</comment>
<evidence type="ECO:0000313" key="2">
    <source>
        <dbReference type="EMBL" id="GIX93439.1"/>
    </source>
</evidence>
<accession>A0AAV4P9Y8</accession>
<evidence type="ECO:0000313" key="3">
    <source>
        <dbReference type="Proteomes" id="UP001054945"/>
    </source>
</evidence>
<dbReference type="Proteomes" id="UP001054945">
    <property type="component" value="Unassembled WGS sequence"/>
</dbReference>
<evidence type="ECO:0000256" key="1">
    <source>
        <dbReference type="SAM" id="MobiDB-lite"/>
    </source>
</evidence>
<name>A0AAV4P9Y8_CAEEX</name>
<proteinExistence type="predicted"/>